<evidence type="ECO:0000256" key="1">
    <source>
        <dbReference type="ARBA" id="ARBA00001974"/>
    </source>
</evidence>
<dbReference type="InterPro" id="IPR013786">
    <property type="entry name" value="AcylCoA_DH/ox_N"/>
</dbReference>
<feature type="domain" description="Acyl-CoA oxidase/dehydrogenase middle" evidence="5">
    <location>
        <begin position="158"/>
        <end position="248"/>
    </location>
</feature>
<dbReference type="Proteomes" id="UP000887574">
    <property type="component" value="Unplaced"/>
</dbReference>
<evidence type="ECO:0000259" key="6">
    <source>
        <dbReference type="Pfam" id="PF02771"/>
    </source>
</evidence>
<dbReference type="InterPro" id="IPR009100">
    <property type="entry name" value="AcylCoA_DH/oxidase_NM_dom_sf"/>
</dbReference>
<protein>
    <submittedName>
        <fullName evidence="8">Isovaleryl-CoA dehydrogenase</fullName>
    </submittedName>
</protein>
<dbReference type="FunFam" id="1.10.540.10:FF:000007">
    <property type="entry name" value="Isovaleryl-CoA dehydrogenase, mitochondrial"/>
    <property type="match status" value="1"/>
</dbReference>
<dbReference type="Pfam" id="PF02770">
    <property type="entry name" value="Acyl-CoA_dh_M"/>
    <property type="match status" value="1"/>
</dbReference>
<dbReference type="SUPFAM" id="SSF47203">
    <property type="entry name" value="Acyl-CoA dehydrogenase C-terminal domain-like"/>
    <property type="match status" value="1"/>
</dbReference>
<reference evidence="8" key="1">
    <citation type="submission" date="2022-11" db="UniProtKB">
        <authorList>
            <consortium name="WormBaseParasite"/>
        </authorList>
    </citation>
    <scope>IDENTIFICATION</scope>
</reference>
<evidence type="ECO:0000313" key="7">
    <source>
        <dbReference type="Proteomes" id="UP000887574"/>
    </source>
</evidence>
<feature type="signal peptide" evidence="4">
    <location>
        <begin position="1"/>
        <end position="18"/>
    </location>
</feature>
<evidence type="ECO:0000256" key="2">
    <source>
        <dbReference type="ARBA" id="ARBA00022630"/>
    </source>
</evidence>
<evidence type="ECO:0000256" key="4">
    <source>
        <dbReference type="SAM" id="SignalP"/>
    </source>
</evidence>
<proteinExistence type="predicted"/>
<dbReference type="PANTHER" id="PTHR43884:SF12">
    <property type="entry name" value="ISOVALERYL-COA DEHYDROGENASE, MITOCHONDRIAL-RELATED"/>
    <property type="match status" value="1"/>
</dbReference>
<dbReference type="GO" id="GO:0006552">
    <property type="term" value="P:L-leucine catabolic process"/>
    <property type="evidence" value="ECO:0007669"/>
    <property type="project" value="TreeGrafter"/>
</dbReference>
<feature type="chain" id="PRO_5037954698" evidence="4">
    <location>
        <begin position="19"/>
        <end position="268"/>
    </location>
</feature>
<dbReference type="AlphaFoldDB" id="A0A915E387"/>
<dbReference type="GO" id="GO:0005739">
    <property type="term" value="C:mitochondrion"/>
    <property type="evidence" value="ECO:0007669"/>
    <property type="project" value="TreeGrafter"/>
</dbReference>
<accession>A0A915E387</accession>
<dbReference type="InterPro" id="IPR037069">
    <property type="entry name" value="AcylCoA_DH/ox_N_sf"/>
</dbReference>
<dbReference type="InterPro" id="IPR036250">
    <property type="entry name" value="AcylCo_DH-like_C"/>
</dbReference>
<dbReference type="PROSITE" id="PS00072">
    <property type="entry name" value="ACYL_COA_DH_1"/>
    <property type="match status" value="1"/>
</dbReference>
<dbReference type="Gene3D" id="2.40.110.10">
    <property type="entry name" value="Butyryl-CoA Dehydrogenase, subunit A, domain 2"/>
    <property type="match status" value="1"/>
</dbReference>
<organism evidence="7 8">
    <name type="scientific">Ditylenchus dipsaci</name>
    <dbReference type="NCBI Taxonomy" id="166011"/>
    <lineage>
        <taxon>Eukaryota</taxon>
        <taxon>Metazoa</taxon>
        <taxon>Ecdysozoa</taxon>
        <taxon>Nematoda</taxon>
        <taxon>Chromadorea</taxon>
        <taxon>Rhabditida</taxon>
        <taxon>Tylenchina</taxon>
        <taxon>Tylenchomorpha</taxon>
        <taxon>Sphaerularioidea</taxon>
        <taxon>Anguinidae</taxon>
        <taxon>Anguininae</taxon>
        <taxon>Ditylenchus</taxon>
    </lineage>
</organism>
<evidence type="ECO:0000256" key="3">
    <source>
        <dbReference type="ARBA" id="ARBA00022827"/>
    </source>
</evidence>
<dbReference type="GO" id="GO:0050660">
    <property type="term" value="F:flavin adenine dinucleotide binding"/>
    <property type="evidence" value="ECO:0007669"/>
    <property type="project" value="InterPro"/>
</dbReference>
<keyword evidence="3" id="KW-0274">FAD</keyword>
<dbReference type="WBParaSite" id="jg26234">
    <property type="protein sequence ID" value="jg26234"/>
    <property type="gene ID" value="jg26234"/>
</dbReference>
<feature type="domain" description="Acyl-CoA dehydrogenase/oxidase N-terminal" evidence="6">
    <location>
        <begin position="40"/>
        <end position="153"/>
    </location>
</feature>
<keyword evidence="7" id="KW-1185">Reference proteome</keyword>
<evidence type="ECO:0000259" key="5">
    <source>
        <dbReference type="Pfam" id="PF02770"/>
    </source>
</evidence>
<dbReference type="InterPro" id="IPR006091">
    <property type="entry name" value="Acyl-CoA_Oxase/DH_mid-dom"/>
</dbReference>
<keyword evidence="4" id="KW-0732">Signal</keyword>
<keyword evidence="2" id="KW-0285">Flavoprotein</keyword>
<evidence type="ECO:0000313" key="8">
    <source>
        <dbReference type="WBParaSite" id="jg26234"/>
    </source>
</evidence>
<comment type="cofactor">
    <cofactor evidence="1">
        <name>FAD</name>
        <dbReference type="ChEBI" id="CHEBI:57692"/>
    </cofactor>
</comment>
<dbReference type="InterPro" id="IPR006089">
    <property type="entry name" value="Acyl-CoA_DH_CS"/>
</dbReference>
<dbReference type="InterPro" id="IPR046373">
    <property type="entry name" value="Acyl-CoA_Oxase/DH_mid-dom_sf"/>
</dbReference>
<dbReference type="Pfam" id="PF02771">
    <property type="entry name" value="Acyl-CoA_dh_N"/>
    <property type="match status" value="1"/>
</dbReference>
<dbReference type="PANTHER" id="PTHR43884">
    <property type="entry name" value="ACYL-COA DEHYDROGENASE"/>
    <property type="match status" value="1"/>
</dbReference>
<dbReference type="SUPFAM" id="SSF56645">
    <property type="entry name" value="Acyl-CoA dehydrogenase NM domain-like"/>
    <property type="match status" value="1"/>
</dbReference>
<dbReference type="Gene3D" id="1.10.540.10">
    <property type="entry name" value="Acyl-CoA dehydrogenase/oxidase, N-terminal domain"/>
    <property type="match status" value="1"/>
</dbReference>
<dbReference type="GO" id="GO:0008470">
    <property type="term" value="F:3-methylbutanoyl-CoA dehydrogenase activity"/>
    <property type="evidence" value="ECO:0007669"/>
    <property type="project" value="TreeGrafter"/>
</dbReference>
<sequence>MNSLLKTSLLRLCPTTSAFLNNTCSSISTYPIDDKLYGLTEEQQLLRQSVFDLAQKELAPYATEIDRENGFANLREFWKLLGKQGLLGITVPEKYGGSERTYFDHCLVMEELSRASGSIALSYGAHSNLCVNQIVRHGSDQQMLKYLPKLIDGSHIGALAMSESSAGSDVISMRLTAEKRGDKFVLNGTKFWITNGPDADVVIVYAKTNPKKSSMELRLLLSKGIFLDSNCEVRKCARPLGLMQAACDVAFNYAHQREAFGTKSLISS</sequence>
<name>A0A915E387_9BILA</name>